<evidence type="ECO:0000256" key="2">
    <source>
        <dbReference type="ARBA" id="ARBA00022980"/>
    </source>
</evidence>
<evidence type="ECO:0000256" key="6">
    <source>
        <dbReference type="RuleBase" id="RU000559"/>
    </source>
</evidence>
<dbReference type="PANTHER" id="PTHR15680">
    <property type="entry name" value="RIBOSOMAL PROTEIN L19"/>
    <property type="match status" value="1"/>
</dbReference>
<dbReference type="FunFam" id="2.30.30.790:FF:000001">
    <property type="entry name" value="50S ribosomal protein L19"/>
    <property type="match status" value="1"/>
</dbReference>
<dbReference type="AlphaFoldDB" id="A0A4R1GCH5"/>
<evidence type="ECO:0000256" key="3">
    <source>
        <dbReference type="ARBA" id="ARBA00023274"/>
    </source>
</evidence>
<dbReference type="Gene3D" id="2.30.30.790">
    <property type="match status" value="1"/>
</dbReference>
<evidence type="ECO:0000313" key="7">
    <source>
        <dbReference type="EMBL" id="TCK04473.1"/>
    </source>
</evidence>
<dbReference type="GO" id="GO:0006412">
    <property type="term" value="P:translation"/>
    <property type="evidence" value="ECO:0007669"/>
    <property type="project" value="UniProtKB-UniRule"/>
</dbReference>
<evidence type="ECO:0000313" key="8">
    <source>
        <dbReference type="Proteomes" id="UP000295777"/>
    </source>
</evidence>
<evidence type="ECO:0000256" key="5">
    <source>
        <dbReference type="HAMAP-Rule" id="MF_00402"/>
    </source>
</evidence>
<accession>A0A4R1GCH5</accession>
<dbReference type="PROSITE" id="PS01015">
    <property type="entry name" value="RIBOSOMAL_L19"/>
    <property type="match status" value="1"/>
</dbReference>
<dbReference type="PANTHER" id="PTHR15680:SF9">
    <property type="entry name" value="LARGE RIBOSOMAL SUBUNIT PROTEIN BL19M"/>
    <property type="match status" value="1"/>
</dbReference>
<organism evidence="7 8">
    <name type="scientific">Phorcysia thermohydrogeniphila</name>
    <dbReference type="NCBI Taxonomy" id="936138"/>
    <lineage>
        <taxon>Bacteria</taxon>
        <taxon>Pseudomonadati</taxon>
        <taxon>Aquificota</taxon>
        <taxon>Aquificia</taxon>
        <taxon>Desulfurobacteriales</taxon>
        <taxon>Desulfurobacteriaceae</taxon>
        <taxon>Phorcysia</taxon>
    </lineage>
</organism>
<comment type="caution">
    <text evidence="7">The sequence shown here is derived from an EMBL/GenBank/DDBJ whole genome shotgun (WGS) entry which is preliminary data.</text>
</comment>
<dbReference type="NCBIfam" id="TIGR01024">
    <property type="entry name" value="rplS_bact"/>
    <property type="match status" value="1"/>
</dbReference>
<evidence type="ECO:0000256" key="4">
    <source>
        <dbReference type="ARBA" id="ARBA00035171"/>
    </source>
</evidence>
<keyword evidence="8" id="KW-1185">Reference proteome</keyword>
<dbReference type="Proteomes" id="UP000295777">
    <property type="component" value="Unassembled WGS sequence"/>
</dbReference>
<gene>
    <name evidence="5" type="primary">rplS</name>
    <name evidence="7" type="ORF">CLV27_0900</name>
</gene>
<dbReference type="HAMAP" id="MF_00402">
    <property type="entry name" value="Ribosomal_bL19"/>
    <property type="match status" value="1"/>
</dbReference>
<dbReference type="InterPro" id="IPR001857">
    <property type="entry name" value="Ribosomal_bL19"/>
</dbReference>
<dbReference type="PRINTS" id="PR00061">
    <property type="entry name" value="RIBOSOMALL19"/>
</dbReference>
<protein>
    <recommendedName>
        <fullName evidence="4 5">Large ribosomal subunit protein bL19</fullName>
    </recommendedName>
</protein>
<sequence>MALGGLDALMRAVQEKYMREDMLKVDFRPGDTVRVHVKVKEGDKERIQVFEGVVIRKRGGTGTDATFTVRKVSYGIGIERTFPLHSRVIEKIEVVKRGIVRRARLYYLRELKGKAAKIKEKKEWMTKK</sequence>
<comment type="function">
    <text evidence="5 6">This protein is located at the 30S-50S ribosomal subunit interface and may play a role in the structure and function of the aminoacyl-tRNA binding site.</text>
</comment>
<reference evidence="7 8" key="1">
    <citation type="submission" date="2019-03" db="EMBL/GenBank/DDBJ databases">
        <title>Genomic Encyclopedia of Archaeal and Bacterial Type Strains, Phase II (KMG-II): from individual species to whole genera.</title>
        <authorList>
            <person name="Goeker M."/>
        </authorList>
    </citation>
    <scope>NUCLEOTIDE SEQUENCE [LARGE SCALE GENOMIC DNA]</scope>
    <source>
        <strain evidence="7 8">DSM 24425</strain>
    </source>
</reference>
<dbReference type="GO" id="GO:0003735">
    <property type="term" value="F:structural constituent of ribosome"/>
    <property type="evidence" value="ECO:0007669"/>
    <property type="project" value="InterPro"/>
</dbReference>
<dbReference type="PIRSF" id="PIRSF002191">
    <property type="entry name" value="Ribosomal_L19"/>
    <property type="match status" value="1"/>
</dbReference>
<evidence type="ECO:0000256" key="1">
    <source>
        <dbReference type="ARBA" id="ARBA00005781"/>
    </source>
</evidence>
<name>A0A4R1GCH5_9BACT</name>
<dbReference type="EMBL" id="SMFV01000003">
    <property type="protein sequence ID" value="TCK04473.1"/>
    <property type="molecule type" value="Genomic_DNA"/>
</dbReference>
<dbReference type="InterPro" id="IPR008991">
    <property type="entry name" value="Translation_prot_SH3-like_sf"/>
</dbReference>
<dbReference type="Pfam" id="PF01245">
    <property type="entry name" value="Ribosomal_L19"/>
    <property type="match status" value="1"/>
</dbReference>
<proteinExistence type="inferred from homology"/>
<dbReference type="InterPro" id="IPR038657">
    <property type="entry name" value="Ribosomal_bL19_sf"/>
</dbReference>
<keyword evidence="3 5" id="KW-0687">Ribonucleoprotein</keyword>
<keyword evidence="2 5" id="KW-0689">Ribosomal protein</keyword>
<dbReference type="GO" id="GO:0022625">
    <property type="term" value="C:cytosolic large ribosomal subunit"/>
    <property type="evidence" value="ECO:0007669"/>
    <property type="project" value="TreeGrafter"/>
</dbReference>
<dbReference type="SUPFAM" id="SSF50104">
    <property type="entry name" value="Translation proteins SH3-like domain"/>
    <property type="match status" value="1"/>
</dbReference>
<comment type="similarity">
    <text evidence="1 5 6">Belongs to the bacterial ribosomal protein bL19 family.</text>
</comment>
<dbReference type="InterPro" id="IPR018257">
    <property type="entry name" value="Ribosomal_bL19_CS"/>
</dbReference>